<sequence length="596" mass="67377">MNPSNFPDDSRENPSMIQESDPFIDYTIGSRENPEIIPDSDDDDAPPGFEGFRSMFRAMETMESQEFLGFLNRDVEDEKQRIRKRIEEEERVREENLREKRRLEAVERIREESAKRHKEGVYRIAKKFAFELHSELKIKSLQKQSNEEEEVVKGGVKVKSLFKEAKEVIDKRKEKKKKSVGGSSEIGFSVVTERKAPSLMEMCTKVLAENSESIQSLHLVPDHLKTKLSSLVSDLSKIDARFMQLLIEDSPSEVFSKNCVDLLETDLVKLLCDCDRYNLKVLSLDLCGRAMTENAITEFLKHSPFGFPALTRLSLKGAFGLTDNALALIARSAPLLQFINLSECSFLTFNAVKILANYFGQTLRGLNIGGCQGIKACDVLKSSLLRFMNLNYLSVAGLERIHDILASFFASRGANLTDLSIASCYEVTDRTIWTIGKYCPHLEALDISDIDNLTDESLEHITDGCRYLNSVKLTKNRFSDEAVAAFLEVRGGSLNQLCLNHVRNVGQEAAISLAKNCKRLHHLDLSWCRKLTEGELRLILSSCSLLKSLKLFGWTHVKDEFLEELSRAEVCITGLKMTSIFANLDDSYPSVDAKFF</sequence>
<feature type="compositionally biased region" description="Polar residues" evidence="2">
    <location>
        <begin position="1"/>
        <end position="18"/>
    </location>
</feature>
<gene>
    <name evidence="4" type="ordered locus">AALP_Aa8g237900</name>
</gene>
<keyword evidence="1" id="KW-0175">Coiled coil</keyword>
<evidence type="ECO:0000256" key="1">
    <source>
        <dbReference type="SAM" id="Coils"/>
    </source>
</evidence>
<dbReference type="GO" id="GO:0031146">
    <property type="term" value="P:SCF-dependent proteasomal ubiquitin-dependent protein catabolic process"/>
    <property type="evidence" value="ECO:0007669"/>
    <property type="project" value="TreeGrafter"/>
</dbReference>
<proteinExistence type="predicted"/>
<accession>A0A087G905</accession>
<dbReference type="Pfam" id="PF25372">
    <property type="entry name" value="DUF7885"/>
    <property type="match status" value="1"/>
</dbReference>
<dbReference type="EMBL" id="CM002876">
    <property type="protein sequence ID" value="KFK26357.1"/>
    <property type="molecule type" value="Genomic_DNA"/>
</dbReference>
<reference evidence="5" key="1">
    <citation type="journal article" date="2015" name="Nat. Plants">
        <title>Genome expansion of Arabis alpina linked with retrotransposition and reduced symmetric DNA methylation.</title>
        <authorList>
            <person name="Willing E.M."/>
            <person name="Rawat V."/>
            <person name="Mandakova T."/>
            <person name="Maumus F."/>
            <person name="James G.V."/>
            <person name="Nordstroem K.J."/>
            <person name="Becker C."/>
            <person name="Warthmann N."/>
            <person name="Chica C."/>
            <person name="Szarzynska B."/>
            <person name="Zytnicki M."/>
            <person name="Albani M.C."/>
            <person name="Kiefer C."/>
            <person name="Bergonzi S."/>
            <person name="Castaings L."/>
            <person name="Mateos J.L."/>
            <person name="Berns M.C."/>
            <person name="Bujdoso N."/>
            <person name="Piofczyk T."/>
            <person name="de Lorenzo L."/>
            <person name="Barrero-Sicilia C."/>
            <person name="Mateos I."/>
            <person name="Piednoel M."/>
            <person name="Hagmann J."/>
            <person name="Chen-Min-Tao R."/>
            <person name="Iglesias-Fernandez R."/>
            <person name="Schuster S.C."/>
            <person name="Alonso-Blanco C."/>
            <person name="Roudier F."/>
            <person name="Carbonero P."/>
            <person name="Paz-Ares J."/>
            <person name="Davis S.J."/>
            <person name="Pecinka A."/>
            <person name="Quesneville H."/>
            <person name="Colot V."/>
            <person name="Lysak M.A."/>
            <person name="Weigel D."/>
            <person name="Coupland G."/>
            <person name="Schneeberger K."/>
        </authorList>
    </citation>
    <scope>NUCLEOTIDE SEQUENCE [LARGE SCALE GENOMIC DNA]</scope>
    <source>
        <strain evidence="5">cv. Pajares</strain>
    </source>
</reference>
<feature type="domain" description="F-box/LRR-repeat protein 15-like leucin rich repeat" evidence="3">
    <location>
        <begin position="390"/>
        <end position="569"/>
    </location>
</feature>
<dbReference type="AlphaFoldDB" id="A0A087G905"/>
<dbReference type="InterPro" id="IPR032675">
    <property type="entry name" value="LRR_dom_sf"/>
</dbReference>
<dbReference type="Gramene" id="KFK26357">
    <property type="protein sequence ID" value="KFK26357"/>
    <property type="gene ID" value="AALP_AA8G237900"/>
</dbReference>
<dbReference type="OMA" id="ACRHISR"/>
<dbReference type="Proteomes" id="UP000029120">
    <property type="component" value="Chromosome 8"/>
</dbReference>
<dbReference type="GO" id="GO:0010225">
    <property type="term" value="P:response to UV-C"/>
    <property type="evidence" value="ECO:0007669"/>
    <property type="project" value="EnsemblPlants"/>
</dbReference>
<protein>
    <recommendedName>
        <fullName evidence="3">F-box/LRR-repeat protein 15-like leucin rich repeat domain-containing protein</fullName>
    </recommendedName>
</protein>
<feature type="region of interest" description="Disordered" evidence="2">
    <location>
        <begin position="1"/>
        <end position="50"/>
    </location>
</feature>
<evidence type="ECO:0000259" key="3">
    <source>
        <dbReference type="Pfam" id="PF25372"/>
    </source>
</evidence>
<evidence type="ECO:0000313" key="5">
    <source>
        <dbReference type="Proteomes" id="UP000029120"/>
    </source>
</evidence>
<dbReference type="GO" id="GO:0006289">
    <property type="term" value="P:nucleotide-excision repair"/>
    <property type="evidence" value="ECO:0007669"/>
    <property type="project" value="EnsemblPlants"/>
</dbReference>
<evidence type="ECO:0000256" key="2">
    <source>
        <dbReference type="SAM" id="MobiDB-lite"/>
    </source>
</evidence>
<dbReference type="GO" id="GO:0019005">
    <property type="term" value="C:SCF ubiquitin ligase complex"/>
    <property type="evidence" value="ECO:0007669"/>
    <property type="project" value="TreeGrafter"/>
</dbReference>
<feature type="coiled-coil region" evidence="1">
    <location>
        <begin position="72"/>
        <end position="106"/>
    </location>
</feature>
<dbReference type="InterPro" id="IPR057207">
    <property type="entry name" value="FBXL15_LRR"/>
</dbReference>
<dbReference type="SMART" id="SM00367">
    <property type="entry name" value="LRR_CC"/>
    <property type="match status" value="7"/>
</dbReference>
<dbReference type="PANTHER" id="PTHR13318:SF95">
    <property type="entry name" value="F-BOX PROTEIN YLR352W"/>
    <property type="match status" value="1"/>
</dbReference>
<dbReference type="PANTHER" id="PTHR13318">
    <property type="entry name" value="PARTNER OF PAIRED, ISOFORM B-RELATED"/>
    <property type="match status" value="1"/>
</dbReference>
<keyword evidence="5" id="KW-1185">Reference proteome</keyword>
<organism evidence="4 5">
    <name type="scientific">Arabis alpina</name>
    <name type="common">Alpine rock-cress</name>
    <dbReference type="NCBI Taxonomy" id="50452"/>
    <lineage>
        <taxon>Eukaryota</taxon>
        <taxon>Viridiplantae</taxon>
        <taxon>Streptophyta</taxon>
        <taxon>Embryophyta</taxon>
        <taxon>Tracheophyta</taxon>
        <taxon>Spermatophyta</taxon>
        <taxon>Magnoliopsida</taxon>
        <taxon>eudicotyledons</taxon>
        <taxon>Gunneridae</taxon>
        <taxon>Pentapetalae</taxon>
        <taxon>rosids</taxon>
        <taxon>malvids</taxon>
        <taxon>Brassicales</taxon>
        <taxon>Brassicaceae</taxon>
        <taxon>Arabideae</taxon>
        <taxon>Arabis</taxon>
    </lineage>
</organism>
<name>A0A087G905_ARAAL</name>
<dbReference type="GO" id="GO:0005634">
    <property type="term" value="C:nucleus"/>
    <property type="evidence" value="ECO:0007669"/>
    <property type="project" value="EnsemblPlants"/>
</dbReference>
<dbReference type="eggNOG" id="KOG1947">
    <property type="taxonomic scope" value="Eukaryota"/>
</dbReference>
<dbReference type="SUPFAM" id="SSF52047">
    <property type="entry name" value="RNI-like"/>
    <property type="match status" value="1"/>
</dbReference>
<evidence type="ECO:0000313" key="4">
    <source>
        <dbReference type="EMBL" id="KFK26357.1"/>
    </source>
</evidence>
<dbReference type="Gene3D" id="3.80.10.10">
    <property type="entry name" value="Ribonuclease Inhibitor"/>
    <property type="match status" value="3"/>
</dbReference>
<dbReference type="InterPro" id="IPR006553">
    <property type="entry name" value="Leu-rich_rpt_Cys-con_subtyp"/>
</dbReference>
<dbReference type="OrthoDB" id="10257471at2759"/>